<dbReference type="FunFam" id="1.20.1540.10:FF:000004">
    <property type="entry name" value="Transmembrane protein 115"/>
    <property type="match status" value="1"/>
</dbReference>
<keyword evidence="8" id="KW-1185">Reference proteome</keyword>
<evidence type="ECO:0000256" key="4">
    <source>
        <dbReference type="ARBA" id="ARBA00023136"/>
    </source>
</evidence>
<evidence type="ECO:0000256" key="1">
    <source>
        <dbReference type="ARBA" id="ARBA00004141"/>
    </source>
</evidence>
<feature type="transmembrane region" description="Helical" evidence="6">
    <location>
        <begin position="104"/>
        <end position="129"/>
    </location>
</feature>
<gene>
    <name evidence="7" type="primary">TMEM115</name>
    <name evidence="7" type="ORF">BLAG_LOCUS19918</name>
</gene>
<name>A0A8K0EWZ0_BRALA</name>
<dbReference type="SUPFAM" id="SSF144091">
    <property type="entry name" value="Rhomboid-like"/>
    <property type="match status" value="1"/>
</dbReference>
<evidence type="ECO:0000256" key="2">
    <source>
        <dbReference type="ARBA" id="ARBA00022692"/>
    </source>
</evidence>
<feature type="compositionally biased region" description="Low complexity" evidence="5">
    <location>
        <begin position="353"/>
        <end position="370"/>
    </location>
</feature>
<dbReference type="Proteomes" id="UP000838412">
    <property type="component" value="Chromosome 5"/>
</dbReference>
<sequence length="389" mass="42325">MSNALVNRYLPVARQHFVTTLTNTSVVVKAVCAVVCLSYLVSLGVELVEPLSINPGFLIPSTFRVWTLLTHGLLETQILHVVISITAVVVAGKLLEPIWGALELLIFLTLVTIVTGIFSAFFYLFVYMATSDDTYIFEVHIYGLTGFAAGVCVALKQTRPDQVLVPAVDLRVKHVPLLLLVGSILLKVATLTTGTYPVMTGMGILSSWIYLRFYQRHGNQGKGDMGDVFTFATFFPESVQAPIAILANTVYSGLVKIKVCKKTVKRYDVGAPSSITISLPGTDPADAERRRKKALQALNERLSKVQQPEEEEGDWPAMEEVAPDSVVVEIEEDKKKVLTPHRSPHASPRVMTPARAASPEPANSPANMPNGPTNFNNGDNKTPPGEGPS</sequence>
<dbReference type="PANTHER" id="PTHR13377">
    <property type="entry name" value="PLACENTAL PROTEIN 6"/>
    <property type="match status" value="1"/>
</dbReference>
<feature type="transmembrane region" description="Helical" evidence="6">
    <location>
        <begin position="65"/>
        <end position="92"/>
    </location>
</feature>
<reference evidence="7" key="1">
    <citation type="submission" date="2022-01" db="EMBL/GenBank/DDBJ databases">
        <authorList>
            <person name="Braso-Vives M."/>
        </authorList>
    </citation>
    <scope>NUCLEOTIDE SEQUENCE</scope>
</reference>
<dbReference type="PANTHER" id="PTHR13377:SF3">
    <property type="entry name" value="TRANSMEMBRANE PROTEIN 115"/>
    <property type="match status" value="1"/>
</dbReference>
<feature type="region of interest" description="Disordered" evidence="5">
    <location>
        <begin position="299"/>
        <end position="389"/>
    </location>
</feature>
<dbReference type="InterPro" id="IPR013861">
    <property type="entry name" value="TMEM115/Pdh1/Rbl19"/>
</dbReference>
<dbReference type="AlphaFoldDB" id="A0A8K0EWZ0"/>
<dbReference type="EMBL" id="OV696690">
    <property type="protein sequence ID" value="CAH1266265.1"/>
    <property type="molecule type" value="Genomic_DNA"/>
</dbReference>
<evidence type="ECO:0000313" key="7">
    <source>
        <dbReference type="EMBL" id="CAH1266265.1"/>
    </source>
</evidence>
<dbReference type="GO" id="GO:0006890">
    <property type="term" value="P:retrograde vesicle-mediated transport, Golgi to endoplasmic reticulum"/>
    <property type="evidence" value="ECO:0007669"/>
    <property type="project" value="InterPro"/>
</dbReference>
<dbReference type="OrthoDB" id="73612at2759"/>
<keyword evidence="3 6" id="KW-1133">Transmembrane helix</keyword>
<dbReference type="Gene3D" id="1.20.1540.10">
    <property type="entry name" value="Rhomboid-like"/>
    <property type="match status" value="1"/>
</dbReference>
<feature type="transmembrane region" description="Helical" evidence="6">
    <location>
        <begin position="135"/>
        <end position="155"/>
    </location>
</feature>
<dbReference type="GO" id="GO:0016020">
    <property type="term" value="C:membrane"/>
    <property type="evidence" value="ECO:0007669"/>
    <property type="project" value="UniProtKB-SubCell"/>
</dbReference>
<dbReference type="GO" id="GO:0005794">
    <property type="term" value="C:Golgi apparatus"/>
    <property type="evidence" value="ECO:0007669"/>
    <property type="project" value="TreeGrafter"/>
</dbReference>
<keyword evidence="2 6" id="KW-0812">Transmembrane</keyword>
<feature type="transmembrane region" description="Helical" evidence="6">
    <location>
        <begin position="21"/>
        <end position="45"/>
    </location>
</feature>
<evidence type="ECO:0000256" key="3">
    <source>
        <dbReference type="ARBA" id="ARBA00022989"/>
    </source>
</evidence>
<dbReference type="SMART" id="SM01160">
    <property type="entry name" value="DUF1751"/>
    <property type="match status" value="1"/>
</dbReference>
<evidence type="ECO:0000313" key="8">
    <source>
        <dbReference type="Proteomes" id="UP000838412"/>
    </source>
</evidence>
<protein>
    <submittedName>
        <fullName evidence="7">TMEM115 protein</fullName>
    </submittedName>
</protein>
<evidence type="ECO:0000256" key="6">
    <source>
        <dbReference type="SAM" id="Phobius"/>
    </source>
</evidence>
<evidence type="ECO:0000256" key="5">
    <source>
        <dbReference type="SAM" id="MobiDB-lite"/>
    </source>
</evidence>
<dbReference type="InterPro" id="IPR035952">
    <property type="entry name" value="Rhomboid-like_sf"/>
</dbReference>
<feature type="compositionally biased region" description="Polar residues" evidence="5">
    <location>
        <begin position="371"/>
        <end position="380"/>
    </location>
</feature>
<comment type="subcellular location">
    <subcellularLocation>
        <location evidence="1">Membrane</location>
        <topology evidence="1">Multi-pass membrane protein</topology>
    </subcellularLocation>
</comment>
<proteinExistence type="predicted"/>
<feature type="transmembrane region" description="Helical" evidence="6">
    <location>
        <begin position="175"/>
        <end position="192"/>
    </location>
</feature>
<dbReference type="Pfam" id="PF08551">
    <property type="entry name" value="DUF1751"/>
    <property type="match status" value="1"/>
</dbReference>
<accession>A0A8K0EWZ0</accession>
<organism evidence="7 8">
    <name type="scientific">Branchiostoma lanceolatum</name>
    <name type="common">Common lancelet</name>
    <name type="synonym">Amphioxus lanceolatum</name>
    <dbReference type="NCBI Taxonomy" id="7740"/>
    <lineage>
        <taxon>Eukaryota</taxon>
        <taxon>Metazoa</taxon>
        <taxon>Chordata</taxon>
        <taxon>Cephalochordata</taxon>
        <taxon>Leptocardii</taxon>
        <taxon>Amphioxiformes</taxon>
        <taxon>Branchiostomatidae</taxon>
        <taxon>Branchiostoma</taxon>
    </lineage>
</organism>
<keyword evidence="4 6" id="KW-0472">Membrane</keyword>